<proteinExistence type="inferred from homology"/>
<dbReference type="OMA" id="HENEQHN"/>
<keyword evidence="14" id="KW-1185">Reference proteome</keyword>
<dbReference type="Proteomes" id="UP000007875">
    <property type="component" value="Unassembled WGS sequence"/>
</dbReference>
<dbReference type="HOGENOM" id="CLU_1614527_0_0_1"/>
<accession>H2Z2Z6</accession>
<evidence type="ECO:0000256" key="5">
    <source>
        <dbReference type="ARBA" id="ARBA00022490"/>
    </source>
</evidence>
<dbReference type="GeneTree" id="ENSGT00390000016551"/>
<reference evidence="14" key="1">
    <citation type="submission" date="2003-08" db="EMBL/GenBank/DDBJ databases">
        <authorList>
            <person name="Birren B."/>
            <person name="Nusbaum C."/>
            <person name="Abebe A."/>
            <person name="Abouelleil A."/>
            <person name="Adekoya E."/>
            <person name="Ait-zahra M."/>
            <person name="Allen N."/>
            <person name="Allen T."/>
            <person name="An P."/>
            <person name="Anderson M."/>
            <person name="Anderson S."/>
            <person name="Arachchi H."/>
            <person name="Armbruster J."/>
            <person name="Bachantsang P."/>
            <person name="Baldwin J."/>
            <person name="Barry A."/>
            <person name="Bayul T."/>
            <person name="Blitshsteyn B."/>
            <person name="Bloom T."/>
            <person name="Blye J."/>
            <person name="Boguslavskiy L."/>
            <person name="Borowsky M."/>
            <person name="Boukhgalter B."/>
            <person name="Brunache A."/>
            <person name="Butler J."/>
            <person name="Calixte N."/>
            <person name="Calvo S."/>
            <person name="Camarata J."/>
            <person name="Campo K."/>
            <person name="Chang J."/>
            <person name="Cheshatsang Y."/>
            <person name="Citroen M."/>
            <person name="Collymore A."/>
            <person name="Considine T."/>
            <person name="Cook A."/>
            <person name="Cooke P."/>
            <person name="Corum B."/>
            <person name="Cuomo C."/>
            <person name="David R."/>
            <person name="Dawoe T."/>
            <person name="Degray S."/>
            <person name="Dodge S."/>
            <person name="Dooley K."/>
            <person name="Dorje P."/>
            <person name="Dorjee K."/>
            <person name="Dorris L."/>
            <person name="Duffey N."/>
            <person name="Dupes A."/>
            <person name="Elkins T."/>
            <person name="Engels R."/>
            <person name="Erickson J."/>
            <person name="Farina A."/>
            <person name="Faro S."/>
            <person name="Ferreira P."/>
            <person name="Fischer H."/>
            <person name="Fitzgerald M."/>
            <person name="Foley K."/>
            <person name="Gage D."/>
            <person name="Galagan J."/>
            <person name="Gearin G."/>
            <person name="Gnerre S."/>
            <person name="Gnirke A."/>
            <person name="Goyette A."/>
            <person name="Graham J."/>
            <person name="Grandbois E."/>
            <person name="Gyaltsen K."/>
            <person name="Hafez N."/>
            <person name="Hagopian D."/>
            <person name="Hagos B."/>
            <person name="Hall J."/>
            <person name="Hatcher B."/>
            <person name="Heller A."/>
            <person name="Higgins H."/>
            <person name="Honan T."/>
            <person name="Horn A."/>
            <person name="Houde N."/>
            <person name="Hughes L."/>
            <person name="Hulme W."/>
            <person name="Husby E."/>
            <person name="Iliev I."/>
            <person name="Jaffe D."/>
            <person name="Jones C."/>
            <person name="Kamal M."/>
            <person name="Kamat A."/>
            <person name="Kamvysselis M."/>
            <person name="Karlsson E."/>
            <person name="Kells C."/>
            <person name="Kieu A."/>
            <person name="Kisner P."/>
            <person name="Kodira C."/>
            <person name="Kulbokas E."/>
            <person name="Labutti K."/>
            <person name="Lama D."/>
            <person name="Landers T."/>
            <person name="Leger J."/>
            <person name="Levine S."/>
            <person name="Lewis D."/>
            <person name="Lewis T."/>
            <person name="Lindblad-toh K."/>
            <person name="Liu X."/>
            <person name="Lokyitsang T."/>
            <person name="Lokyitsang Y."/>
            <person name="Lucien O."/>
            <person name="Lui A."/>
            <person name="Ma L.J."/>
            <person name="Mabbitt R."/>
            <person name="Macdonald J."/>
            <person name="Maclean C."/>
            <person name="Major J."/>
            <person name="Manning J."/>
            <person name="Marabella R."/>
            <person name="Maru K."/>
            <person name="Matthews C."/>
            <person name="Mauceli E."/>
            <person name="Mccarthy M."/>
            <person name="Mcdonough S."/>
            <person name="Mcghee T."/>
            <person name="Meldrim J."/>
            <person name="Meneus L."/>
            <person name="Mesirov J."/>
            <person name="Mihalev A."/>
            <person name="Mihova T."/>
            <person name="Mikkelsen T."/>
            <person name="Mlenga V."/>
            <person name="Moru K."/>
            <person name="Mozes J."/>
            <person name="Mulrain L."/>
            <person name="Munson G."/>
            <person name="Naylor J."/>
            <person name="Newes C."/>
            <person name="Nguyen C."/>
            <person name="Nguyen N."/>
            <person name="Nguyen T."/>
            <person name="Nicol R."/>
            <person name="Nielsen C."/>
            <person name="Nizzari M."/>
            <person name="Norbu C."/>
            <person name="Norbu N."/>
            <person name="O'donnell P."/>
            <person name="Okoawo O."/>
            <person name="O'leary S."/>
            <person name="Omotosho B."/>
            <person name="O'neill K."/>
            <person name="Osman S."/>
            <person name="Parker S."/>
            <person name="Perrin D."/>
            <person name="Phunkhang P."/>
            <person name="Piqani B."/>
            <person name="Purcell S."/>
            <person name="Rachupka T."/>
            <person name="Ramasamy U."/>
            <person name="Rameau R."/>
            <person name="Ray V."/>
            <person name="Raymond C."/>
            <person name="Retta R."/>
            <person name="Richardson S."/>
            <person name="Rise C."/>
            <person name="Rodriguez J."/>
            <person name="Rogers J."/>
            <person name="Rogov P."/>
            <person name="Rutman M."/>
            <person name="Schupbach R."/>
            <person name="Seaman C."/>
            <person name="Settipalli S."/>
            <person name="Sharpe T."/>
            <person name="Sheridan J."/>
            <person name="Sherpa N."/>
            <person name="Shi J."/>
            <person name="Smirnov S."/>
            <person name="Smith C."/>
            <person name="Sougnez C."/>
            <person name="Spencer B."/>
            <person name="Stalker J."/>
            <person name="Stange-thomann N."/>
            <person name="Stavropoulos S."/>
            <person name="Stetson K."/>
            <person name="Stone C."/>
            <person name="Stone S."/>
            <person name="Stubbs M."/>
            <person name="Talamas J."/>
            <person name="Tchuinga P."/>
            <person name="Tenzing P."/>
            <person name="Tesfaye S."/>
            <person name="Theodore J."/>
            <person name="Thoulutsang Y."/>
            <person name="Topham K."/>
            <person name="Towey S."/>
            <person name="Tsamla T."/>
            <person name="Tsomo N."/>
            <person name="Vallee D."/>
            <person name="Vassiliev H."/>
            <person name="Venkataraman V."/>
            <person name="Vinson J."/>
            <person name="Vo A."/>
            <person name="Wade C."/>
            <person name="Wang S."/>
            <person name="Wangchuk T."/>
            <person name="Wangdi T."/>
            <person name="Whittaker C."/>
            <person name="Wilkinson J."/>
            <person name="Wu Y."/>
            <person name="Wyman D."/>
            <person name="Yadav S."/>
            <person name="Yang S."/>
            <person name="Yang X."/>
            <person name="Yeager S."/>
            <person name="Yee E."/>
            <person name="Young G."/>
            <person name="Zainoun J."/>
            <person name="Zembeck L."/>
            <person name="Zimmer A."/>
            <person name="Zody M."/>
            <person name="Lander E."/>
        </authorList>
    </citation>
    <scope>NUCLEOTIDE SEQUENCE [LARGE SCALE GENOMIC DNA]</scope>
</reference>
<keyword evidence="11" id="KW-0206">Cytoskeleton</keyword>
<dbReference type="GO" id="GO:0005886">
    <property type="term" value="C:plasma membrane"/>
    <property type="evidence" value="ECO:0007669"/>
    <property type="project" value="UniProtKB-SubCell"/>
</dbReference>
<dbReference type="PANTHER" id="PTHR13667">
    <property type="entry name" value="HOMOLOC-13"/>
    <property type="match status" value="1"/>
</dbReference>
<dbReference type="InterPro" id="IPR015943">
    <property type="entry name" value="WD40/YVTN_repeat-like_dom_sf"/>
</dbReference>
<keyword evidence="4" id="KW-1003">Cell membrane</keyword>
<dbReference type="GO" id="GO:0045184">
    <property type="term" value="P:establishment of protein localization"/>
    <property type="evidence" value="ECO:0007669"/>
    <property type="project" value="TreeGrafter"/>
</dbReference>
<dbReference type="GO" id="GO:0044782">
    <property type="term" value="P:cilium organization"/>
    <property type="evidence" value="ECO:0007669"/>
    <property type="project" value="TreeGrafter"/>
</dbReference>
<evidence type="ECO:0000256" key="11">
    <source>
        <dbReference type="ARBA" id="ARBA00023212"/>
    </source>
</evidence>
<keyword evidence="5" id="KW-0963">Cytoplasm</keyword>
<evidence type="ECO:0000256" key="12">
    <source>
        <dbReference type="ARBA" id="ARBA00023273"/>
    </source>
</evidence>
<dbReference type="Ensembl" id="ENSCSAVT00000012096.1">
    <property type="protein sequence ID" value="ENSCSAVP00000011958.1"/>
    <property type="gene ID" value="ENSCSAVG00000007025.1"/>
</dbReference>
<protein>
    <recommendedName>
        <fullName evidence="15">Anaphase-promoting complex subunit 4 WD40 domain-containing protein</fullName>
    </recommendedName>
</protein>
<keyword evidence="12" id="KW-0966">Cell projection</keyword>
<keyword evidence="10" id="KW-0472">Membrane</keyword>
<keyword evidence="8" id="KW-0970">Cilium biogenesis/degradation</keyword>
<evidence type="ECO:0000256" key="6">
    <source>
        <dbReference type="ARBA" id="ARBA00022574"/>
    </source>
</evidence>
<dbReference type="eggNOG" id="ENOG502QR8Y">
    <property type="taxonomic scope" value="Eukaryota"/>
</dbReference>
<keyword evidence="6" id="KW-0853">WD repeat</keyword>
<comment type="subcellular location">
    <subcellularLocation>
        <location evidence="1">Cell membrane</location>
    </subcellularLocation>
    <subcellularLocation>
        <location evidence="2">Cytoplasm</location>
        <location evidence="2">Cytoskeleton</location>
        <location evidence="2">Cilium axoneme</location>
    </subcellularLocation>
</comment>
<dbReference type="STRING" id="51511.ENSCSAVP00000011958"/>
<sequence>MMVCWWEHGPWFQTAHENEQHNMVLLGCSFGRLEVLSTILSENNPINLEFSQNNSNQILTMEKSFNHRQERHLDFVAYECTQNKLQRLNVISFPLKTGVLSSARSSSEDRAVIGFSDGALTIYDLTIQQPVATATRTGTVPTMLSWMSDLIVVGSAQGEVTIFDS</sequence>
<dbReference type="AlphaFoldDB" id="H2Z2Z6"/>
<keyword evidence="9" id="KW-0969">Cilium</keyword>
<evidence type="ECO:0000313" key="13">
    <source>
        <dbReference type="Ensembl" id="ENSCSAVP00000011958.1"/>
    </source>
</evidence>
<evidence type="ECO:0000313" key="14">
    <source>
        <dbReference type="Proteomes" id="UP000007875"/>
    </source>
</evidence>
<evidence type="ECO:0000256" key="9">
    <source>
        <dbReference type="ARBA" id="ARBA00023069"/>
    </source>
</evidence>
<organism evidence="13 14">
    <name type="scientific">Ciona savignyi</name>
    <name type="common">Pacific transparent sea squirt</name>
    <dbReference type="NCBI Taxonomy" id="51511"/>
    <lineage>
        <taxon>Eukaryota</taxon>
        <taxon>Metazoa</taxon>
        <taxon>Chordata</taxon>
        <taxon>Tunicata</taxon>
        <taxon>Ascidiacea</taxon>
        <taxon>Phlebobranchia</taxon>
        <taxon>Cionidae</taxon>
        <taxon>Ciona</taxon>
    </lineage>
</organism>
<evidence type="ECO:0008006" key="15">
    <source>
        <dbReference type="Google" id="ProtNLM"/>
    </source>
</evidence>
<dbReference type="PANTHER" id="PTHR13667:SF5">
    <property type="entry name" value="WD REPEAT-CONTAINING AND PLANAR CELL POLARITY EFFECTOR PROTEIN FRITZ HOMOLOG"/>
    <property type="match status" value="1"/>
</dbReference>
<evidence type="ECO:0000256" key="8">
    <source>
        <dbReference type="ARBA" id="ARBA00022794"/>
    </source>
</evidence>
<name>H2Z2Z6_CIOSA</name>
<reference evidence="13" key="3">
    <citation type="submission" date="2025-09" db="UniProtKB">
        <authorList>
            <consortium name="Ensembl"/>
        </authorList>
    </citation>
    <scope>IDENTIFICATION</scope>
</reference>
<dbReference type="InParanoid" id="H2Z2Z6"/>
<dbReference type="GO" id="GO:0007399">
    <property type="term" value="P:nervous system development"/>
    <property type="evidence" value="ECO:0007669"/>
    <property type="project" value="TreeGrafter"/>
</dbReference>
<evidence type="ECO:0000256" key="2">
    <source>
        <dbReference type="ARBA" id="ARBA00004430"/>
    </source>
</evidence>
<evidence type="ECO:0000256" key="7">
    <source>
        <dbReference type="ARBA" id="ARBA00022737"/>
    </source>
</evidence>
<dbReference type="SUPFAM" id="SSF50978">
    <property type="entry name" value="WD40 repeat-like"/>
    <property type="match status" value="1"/>
</dbReference>
<reference evidence="13" key="2">
    <citation type="submission" date="2025-08" db="UniProtKB">
        <authorList>
            <consortium name="Ensembl"/>
        </authorList>
    </citation>
    <scope>IDENTIFICATION</scope>
</reference>
<dbReference type="GO" id="GO:0097541">
    <property type="term" value="C:axonemal basal plate"/>
    <property type="evidence" value="ECO:0007669"/>
    <property type="project" value="TreeGrafter"/>
</dbReference>
<evidence type="ECO:0000256" key="1">
    <source>
        <dbReference type="ARBA" id="ARBA00004236"/>
    </source>
</evidence>
<dbReference type="InterPro" id="IPR036322">
    <property type="entry name" value="WD40_repeat_dom_sf"/>
</dbReference>
<comment type="similarity">
    <text evidence="3">Belongs to the WD repeat fritz family.</text>
</comment>
<dbReference type="InterPro" id="IPR024511">
    <property type="entry name" value="Frtz"/>
</dbReference>
<keyword evidence="7" id="KW-0677">Repeat</keyword>
<evidence type="ECO:0000256" key="10">
    <source>
        <dbReference type="ARBA" id="ARBA00023136"/>
    </source>
</evidence>
<dbReference type="Gene3D" id="2.130.10.10">
    <property type="entry name" value="YVTN repeat-like/Quinoprotein amine dehydrogenase"/>
    <property type="match status" value="1"/>
</dbReference>
<evidence type="ECO:0000256" key="3">
    <source>
        <dbReference type="ARBA" id="ARBA00006059"/>
    </source>
</evidence>
<evidence type="ECO:0000256" key="4">
    <source>
        <dbReference type="ARBA" id="ARBA00022475"/>
    </source>
</evidence>
<dbReference type="Pfam" id="PF11768">
    <property type="entry name" value="Frtz"/>
    <property type="match status" value="1"/>
</dbReference>